<organism evidence="3 4">
    <name type="scientific">Oricola cellulosilytica</name>
    <dbReference type="NCBI Taxonomy" id="1429082"/>
    <lineage>
        <taxon>Bacteria</taxon>
        <taxon>Pseudomonadati</taxon>
        <taxon>Pseudomonadota</taxon>
        <taxon>Alphaproteobacteria</taxon>
        <taxon>Hyphomicrobiales</taxon>
        <taxon>Ahrensiaceae</taxon>
        <taxon>Oricola</taxon>
    </lineage>
</organism>
<dbReference type="OrthoDB" id="9794208at2"/>
<evidence type="ECO:0000313" key="4">
    <source>
        <dbReference type="Proteomes" id="UP000291301"/>
    </source>
</evidence>
<dbReference type="PANTHER" id="PTHR12049:SF7">
    <property type="entry name" value="PROTEIN ARGININE METHYLTRANSFERASE NDUFAF7, MITOCHONDRIAL"/>
    <property type="match status" value="1"/>
</dbReference>
<protein>
    <submittedName>
        <fullName evidence="3">Class I SAM-dependent methyltransferase</fullName>
    </submittedName>
</protein>
<dbReference type="GO" id="GO:0035243">
    <property type="term" value="F:protein-arginine omega-N symmetric methyltransferase activity"/>
    <property type="evidence" value="ECO:0007669"/>
    <property type="project" value="TreeGrafter"/>
</dbReference>
<dbReference type="AlphaFoldDB" id="A0A4V2MNY7"/>
<dbReference type="PANTHER" id="PTHR12049">
    <property type="entry name" value="PROTEIN ARGININE METHYLTRANSFERASE NDUFAF7, MITOCHONDRIAL"/>
    <property type="match status" value="1"/>
</dbReference>
<accession>A0A4V2MNY7</accession>
<dbReference type="InterPro" id="IPR029063">
    <property type="entry name" value="SAM-dependent_MTases_sf"/>
</dbReference>
<dbReference type="GO" id="GO:0032259">
    <property type="term" value="P:methylation"/>
    <property type="evidence" value="ECO:0007669"/>
    <property type="project" value="UniProtKB-KW"/>
</dbReference>
<dbReference type="SUPFAM" id="SSF53335">
    <property type="entry name" value="S-adenosyl-L-methionine-dependent methyltransferases"/>
    <property type="match status" value="1"/>
</dbReference>
<dbReference type="InterPro" id="IPR038375">
    <property type="entry name" value="NDUFAF7_sf"/>
</dbReference>
<dbReference type="Proteomes" id="UP000291301">
    <property type="component" value="Unassembled WGS sequence"/>
</dbReference>
<reference evidence="3 4" key="1">
    <citation type="journal article" date="2015" name="Antonie Van Leeuwenhoek">
        <title>Oricola cellulosilytica gen. nov., sp. nov., a cellulose-degrading bacterium of the family Phyllobacteriaceae isolated from surface seashore water, and emended descriptions of Mesorhizobium loti and Phyllobacterium myrsinacearum.</title>
        <authorList>
            <person name="Hameed A."/>
            <person name="Shahina M."/>
            <person name="Lai W.A."/>
            <person name="Lin S.Y."/>
            <person name="Young L.S."/>
            <person name="Liu Y.C."/>
            <person name="Hsu Y.H."/>
            <person name="Young C.C."/>
        </authorList>
    </citation>
    <scope>NUCLEOTIDE SEQUENCE [LARGE SCALE GENOMIC DNA]</scope>
    <source>
        <strain evidence="3 4">KCTC 52183</strain>
    </source>
</reference>
<dbReference type="RefSeq" id="WP_131567317.1">
    <property type="nucleotide sequence ID" value="NZ_JAINFK010000004.1"/>
</dbReference>
<sequence>MTNPLAGRIRRLIETLGPISVSDYMAMCLFDPAEGYYTTREPFGTGGDFTTAPEISQMFGEIVGAWLVHAWQTSGKPSPFALAEIGPGRGTLMRDILRTAKLAPEFLATARVVLVEASPRLREIQRQTLSGVAGDCAWIDTMKDLPPLPLFLVANELFDAIPLRQFEKAPQGWFERKIAVDAAGEFTFTLKTPLLDPSFLPPGAASQPAGAIFEYAPAREAMAGDIAAHLATHDGVALIIDYGHAEPGFGDTLQAVENHRYVSVLENPGRSDLTSHVDFASLARAAQAHDASALPVITQGEFLLSLGLAERAGTLGAGKAMERRQAIREAAERLAGGAENQMGSLFKVLCLTGVPRTLPPFA</sequence>
<dbReference type="Gene3D" id="3.40.50.12710">
    <property type="match status" value="1"/>
</dbReference>
<proteinExistence type="predicted"/>
<evidence type="ECO:0000256" key="2">
    <source>
        <dbReference type="ARBA" id="ARBA00022679"/>
    </source>
</evidence>
<gene>
    <name evidence="3" type="ORF">E0D97_07280</name>
</gene>
<keyword evidence="2 3" id="KW-0808">Transferase</keyword>
<dbReference type="Pfam" id="PF02636">
    <property type="entry name" value="Methyltransf_28"/>
    <property type="match status" value="1"/>
</dbReference>
<keyword evidence="4" id="KW-1185">Reference proteome</keyword>
<name>A0A4V2MNY7_9HYPH</name>
<dbReference type="EMBL" id="SJST01000002">
    <property type="protein sequence ID" value="TCD15327.1"/>
    <property type="molecule type" value="Genomic_DNA"/>
</dbReference>
<dbReference type="InterPro" id="IPR003788">
    <property type="entry name" value="NDUFAF7"/>
</dbReference>
<comment type="caution">
    <text evidence="3">The sequence shown here is derived from an EMBL/GenBank/DDBJ whole genome shotgun (WGS) entry which is preliminary data.</text>
</comment>
<keyword evidence="1 3" id="KW-0489">Methyltransferase</keyword>
<evidence type="ECO:0000256" key="1">
    <source>
        <dbReference type="ARBA" id="ARBA00022603"/>
    </source>
</evidence>
<evidence type="ECO:0000313" key="3">
    <source>
        <dbReference type="EMBL" id="TCD15327.1"/>
    </source>
</evidence>